<dbReference type="EnsemblBacteria" id="AAS95988">
    <property type="protein sequence ID" value="AAS95988"/>
    <property type="gene ID" value="DVU_1510"/>
</dbReference>
<dbReference type="HOGENOM" id="CLU_1445528_0_0_7"/>
<evidence type="ECO:0000313" key="1">
    <source>
        <dbReference type="EMBL" id="AAS95988.1"/>
    </source>
</evidence>
<organism evidence="1 2">
    <name type="scientific">Nitratidesulfovibrio vulgaris (strain ATCC 29579 / DSM 644 / CCUG 34227 / NCIMB 8303 / VKM B-1760 / Hildenborough)</name>
    <name type="common">Desulfovibrio vulgaris</name>
    <dbReference type="NCBI Taxonomy" id="882"/>
    <lineage>
        <taxon>Bacteria</taxon>
        <taxon>Pseudomonadati</taxon>
        <taxon>Thermodesulfobacteriota</taxon>
        <taxon>Desulfovibrionia</taxon>
        <taxon>Desulfovibrionales</taxon>
        <taxon>Desulfovibrionaceae</taxon>
        <taxon>Nitratidesulfovibrio</taxon>
    </lineage>
</organism>
<evidence type="ECO:0000313" key="2">
    <source>
        <dbReference type="Proteomes" id="UP000002194"/>
    </source>
</evidence>
<name>Q72BX4_NITV2</name>
<dbReference type="RefSeq" id="WP_010938802.1">
    <property type="nucleotide sequence ID" value="NC_002937.3"/>
</dbReference>
<reference evidence="1 2" key="1">
    <citation type="journal article" date="2004" name="Nat. Biotechnol.">
        <title>The genome sequence of the anaerobic, sulfate-reducing bacterium Desulfovibrio vulgaris Hildenborough.</title>
        <authorList>
            <person name="Heidelberg J.F."/>
            <person name="Seshadri R."/>
            <person name="Haveman S.A."/>
            <person name="Hemme C.L."/>
            <person name="Paulsen I.T."/>
            <person name="Kolonay J.F."/>
            <person name="Eisen J.A."/>
            <person name="Ward N."/>
            <person name="Methe B."/>
            <person name="Brinkac L.M."/>
            <person name="Daugherty S.C."/>
            <person name="Deboy R.T."/>
            <person name="Dodson R.J."/>
            <person name="Durkin A.S."/>
            <person name="Madupu R."/>
            <person name="Nelson W.C."/>
            <person name="Sullivan S.A."/>
            <person name="Fouts D."/>
            <person name="Haft D.H."/>
            <person name="Selengut J."/>
            <person name="Peterson J.D."/>
            <person name="Davidsen T.M."/>
            <person name="Zafar N."/>
            <person name="Zhou L."/>
            <person name="Radune D."/>
            <person name="Dimitrov G."/>
            <person name="Hance M."/>
            <person name="Tran K."/>
            <person name="Khouri H."/>
            <person name="Gill J."/>
            <person name="Utterback T.R."/>
            <person name="Feldblyum T.V."/>
            <person name="Wall J.D."/>
            <person name="Voordouw G."/>
            <person name="Fraser C.M."/>
        </authorList>
    </citation>
    <scope>NUCLEOTIDE SEQUENCE [LARGE SCALE GENOMIC DNA]</scope>
    <source>
        <strain evidence="2">ATCC 29579 / DSM 644 / NCIMB 8303 / VKM B-1760 / Hildenborough</strain>
    </source>
</reference>
<dbReference type="Proteomes" id="UP000002194">
    <property type="component" value="Chromosome"/>
</dbReference>
<dbReference type="STRING" id="882.DVU_1510"/>
<dbReference type="AlphaFoldDB" id="Q72BX4"/>
<dbReference type="PaxDb" id="882-DVU_1510"/>
<sequence>MHSQPLPAHISMFNDIIGELNVVVHSKTDELSLARKLRDIQKKATDLQNLNVPVGLSALGSVAAARGQWDLMHKYHKRSLQFVQEDVLILNYAVSMSYAGQFLDAINLIMTIYDSIKGDEKVLGSLVQWAFAAKDEKRFVQFSQAYRNVTGREHNLFIEYLEELDEIEKLTDVCTTLSAETFLASHG</sequence>
<protein>
    <submittedName>
        <fullName evidence="1">Uncharacterized protein</fullName>
    </submittedName>
</protein>
<keyword evidence="2" id="KW-1185">Reference proteome</keyword>
<accession>Q72BX4</accession>
<dbReference type="SMR" id="Q72BX4"/>
<proteinExistence type="predicted"/>
<gene>
    <name evidence="1" type="ordered locus">DVU_1510</name>
</gene>
<dbReference type="EMBL" id="AE017285">
    <property type="protein sequence ID" value="AAS95988.1"/>
    <property type="molecule type" value="Genomic_DNA"/>
</dbReference>
<dbReference type="KEGG" id="dvu:DVU_1510"/>